<evidence type="ECO:0000259" key="11">
    <source>
        <dbReference type="PROSITE" id="PS50192"/>
    </source>
</evidence>
<dbReference type="GO" id="GO:0048280">
    <property type="term" value="P:vesicle fusion with Golgi apparatus"/>
    <property type="evidence" value="ECO:0007669"/>
    <property type="project" value="TreeGrafter"/>
</dbReference>
<dbReference type="SUPFAM" id="SSF58038">
    <property type="entry name" value="SNARE fusion complex"/>
    <property type="match status" value="1"/>
</dbReference>
<dbReference type="GO" id="GO:0006891">
    <property type="term" value="P:intra-Golgi vesicle-mediated transport"/>
    <property type="evidence" value="ECO:0007669"/>
    <property type="project" value="TreeGrafter"/>
</dbReference>
<evidence type="ECO:0000256" key="6">
    <source>
        <dbReference type="ARBA" id="ARBA00022989"/>
    </source>
</evidence>
<dbReference type="GO" id="GO:0042147">
    <property type="term" value="P:retrograde transport, endosome to Golgi"/>
    <property type="evidence" value="ECO:0007669"/>
    <property type="project" value="TreeGrafter"/>
</dbReference>
<evidence type="ECO:0000313" key="12">
    <source>
        <dbReference type="EMBL" id="KAG7528148.1"/>
    </source>
</evidence>
<comment type="caution">
    <text evidence="12">The sequence shown here is derived from an EMBL/GenBank/DDBJ whole genome shotgun (WGS) entry which is preliminary data.</text>
</comment>
<dbReference type="SUPFAM" id="SSF47661">
    <property type="entry name" value="t-snare proteins"/>
    <property type="match status" value="1"/>
</dbReference>
<dbReference type="PANTHER" id="PTHR21230:SF26">
    <property type="entry name" value="VESICLE TRANSPORT THROUGH INTERACTION WITH T-SNARES HOMOLOG 1A"/>
    <property type="match status" value="1"/>
</dbReference>
<keyword evidence="6 10" id="KW-1133">Transmembrane helix</keyword>
<dbReference type="InterPro" id="IPR038407">
    <property type="entry name" value="v-SNARE_N_sf"/>
</dbReference>
<evidence type="ECO:0000256" key="5">
    <source>
        <dbReference type="ARBA" id="ARBA00022927"/>
    </source>
</evidence>
<dbReference type="AlphaFoldDB" id="A0A8K0NKL9"/>
<dbReference type="Pfam" id="PF05008">
    <property type="entry name" value="V-SNARE"/>
    <property type="match status" value="1"/>
</dbReference>
<evidence type="ECO:0000256" key="7">
    <source>
        <dbReference type="ARBA" id="ARBA00023054"/>
    </source>
</evidence>
<dbReference type="GO" id="GO:0006886">
    <property type="term" value="P:intracellular protein transport"/>
    <property type="evidence" value="ECO:0007669"/>
    <property type="project" value="InterPro"/>
</dbReference>
<dbReference type="GO" id="GO:0005794">
    <property type="term" value="C:Golgi apparatus"/>
    <property type="evidence" value="ECO:0007669"/>
    <property type="project" value="TreeGrafter"/>
</dbReference>
<keyword evidence="13" id="KW-1185">Reference proteome</keyword>
<dbReference type="InterPro" id="IPR007705">
    <property type="entry name" value="Vesicle_trsprt_v-SNARE_N"/>
</dbReference>
<comment type="similarity">
    <text evidence="2">Belongs to the VTI1 family.</text>
</comment>
<sequence length="235" mass="26393">MDNSPTALFENYDEDFKSLLTSLKQKLDGGAIRDLSGEQRKSSLKKVEAELDEAEEIISQMEIELPSMPLSIRTPYQTRLASSKSDLNKVKKALKDLQRESQRSDLLGSSGGKRHPGQSDSPYSDEPGYDRDQRGRLLAGTETLNDGSRRLENAHRIALETEDVGADILRNLRGQREQIEHTRDTLTQADSGIDRASGTLKKMIWKMQQQRFLTAGIIAILVFLILLVLYSKIFG</sequence>
<dbReference type="Gene3D" id="1.20.58.400">
    <property type="entry name" value="t-snare proteins"/>
    <property type="match status" value="1"/>
</dbReference>
<accession>A0A8K0NKL9</accession>
<dbReference type="GO" id="GO:0005789">
    <property type="term" value="C:endoplasmic reticulum membrane"/>
    <property type="evidence" value="ECO:0007669"/>
    <property type="project" value="TreeGrafter"/>
</dbReference>
<keyword evidence="3" id="KW-0813">Transport</keyword>
<dbReference type="Gene3D" id="1.20.5.110">
    <property type="match status" value="1"/>
</dbReference>
<dbReference type="GO" id="GO:0000149">
    <property type="term" value="F:SNARE binding"/>
    <property type="evidence" value="ECO:0007669"/>
    <property type="project" value="TreeGrafter"/>
</dbReference>
<gene>
    <name evidence="12" type="ORF">FFLO_06387</name>
</gene>
<keyword evidence="4 10" id="KW-0812">Transmembrane</keyword>
<evidence type="ECO:0000256" key="9">
    <source>
        <dbReference type="SAM" id="MobiDB-lite"/>
    </source>
</evidence>
<dbReference type="GO" id="GO:0016236">
    <property type="term" value="P:macroautophagy"/>
    <property type="evidence" value="ECO:0007669"/>
    <property type="project" value="TreeGrafter"/>
</dbReference>
<evidence type="ECO:0000256" key="4">
    <source>
        <dbReference type="ARBA" id="ARBA00022692"/>
    </source>
</evidence>
<evidence type="ECO:0000256" key="3">
    <source>
        <dbReference type="ARBA" id="ARBA00022448"/>
    </source>
</evidence>
<reference evidence="12" key="1">
    <citation type="submission" date="2020-04" db="EMBL/GenBank/DDBJ databases">
        <title>Analysis of mating type loci in Filobasidium floriforme.</title>
        <authorList>
            <person name="Nowrousian M."/>
        </authorList>
    </citation>
    <scope>NUCLEOTIDE SEQUENCE</scope>
    <source>
        <strain evidence="12">CBS 6242</strain>
    </source>
</reference>
<dbReference type="GO" id="GO:0005484">
    <property type="term" value="F:SNAP receptor activity"/>
    <property type="evidence" value="ECO:0007669"/>
    <property type="project" value="TreeGrafter"/>
</dbReference>
<dbReference type="Pfam" id="PF12352">
    <property type="entry name" value="V-SNARE_C"/>
    <property type="match status" value="1"/>
</dbReference>
<keyword evidence="8 10" id="KW-0472">Membrane</keyword>
<dbReference type="EMBL" id="JABELV010000203">
    <property type="protein sequence ID" value="KAG7528148.1"/>
    <property type="molecule type" value="Genomic_DNA"/>
</dbReference>
<dbReference type="GO" id="GO:0031201">
    <property type="term" value="C:SNARE complex"/>
    <property type="evidence" value="ECO:0007669"/>
    <property type="project" value="TreeGrafter"/>
</dbReference>
<feature type="transmembrane region" description="Helical" evidence="10">
    <location>
        <begin position="212"/>
        <end position="230"/>
    </location>
</feature>
<evidence type="ECO:0000256" key="10">
    <source>
        <dbReference type="SAM" id="Phobius"/>
    </source>
</evidence>
<dbReference type="PROSITE" id="PS50192">
    <property type="entry name" value="T_SNARE"/>
    <property type="match status" value="1"/>
</dbReference>
<feature type="domain" description="T-SNARE coiled-coil homology" evidence="11">
    <location>
        <begin position="141"/>
        <end position="203"/>
    </location>
</feature>
<feature type="region of interest" description="Disordered" evidence="9">
    <location>
        <begin position="98"/>
        <end position="133"/>
    </location>
</feature>
<evidence type="ECO:0000256" key="1">
    <source>
        <dbReference type="ARBA" id="ARBA00004211"/>
    </source>
</evidence>
<dbReference type="GO" id="GO:0012507">
    <property type="term" value="C:ER to Golgi transport vesicle membrane"/>
    <property type="evidence" value="ECO:0007669"/>
    <property type="project" value="TreeGrafter"/>
</dbReference>
<organism evidence="12 13">
    <name type="scientific">Filobasidium floriforme</name>
    <dbReference type="NCBI Taxonomy" id="5210"/>
    <lineage>
        <taxon>Eukaryota</taxon>
        <taxon>Fungi</taxon>
        <taxon>Dikarya</taxon>
        <taxon>Basidiomycota</taxon>
        <taxon>Agaricomycotina</taxon>
        <taxon>Tremellomycetes</taxon>
        <taxon>Filobasidiales</taxon>
        <taxon>Filobasidiaceae</taxon>
        <taxon>Filobasidium</taxon>
    </lineage>
</organism>
<protein>
    <recommendedName>
        <fullName evidence="11">t-SNARE coiled-coil homology domain-containing protein</fullName>
    </recommendedName>
</protein>
<evidence type="ECO:0000256" key="8">
    <source>
        <dbReference type="ARBA" id="ARBA00023136"/>
    </source>
</evidence>
<proteinExistence type="inferred from homology"/>
<evidence type="ECO:0000256" key="2">
    <source>
        <dbReference type="ARBA" id="ARBA00006108"/>
    </source>
</evidence>
<dbReference type="FunFam" id="1.20.5.110:FF:000002">
    <property type="entry name" value="Vesicle transport through interaction with t-SNAREsB"/>
    <property type="match status" value="1"/>
</dbReference>
<dbReference type="InterPro" id="IPR010989">
    <property type="entry name" value="SNARE"/>
</dbReference>
<dbReference type="PANTHER" id="PTHR21230">
    <property type="entry name" value="VESICLE TRANSPORT V-SNARE PROTEIN VTI1-RELATED"/>
    <property type="match status" value="1"/>
</dbReference>
<keyword evidence="7" id="KW-0175">Coiled coil</keyword>
<evidence type="ECO:0000313" key="13">
    <source>
        <dbReference type="Proteomes" id="UP000812966"/>
    </source>
</evidence>
<dbReference type="InterPro" id="IPR000727">
    <property type="entry name" value="T_SNARE_dom"/>
</dbReference>
<dbReference type="CDD" id="cd15862">
    <property type="entry name" value="SNARE_Vti1"/>
    <property type="match status" value="1"/>
</dbReference>
<dbReference type="GO" id="GO:0005829">
    <property type="term" value="C:cytosol"/>
    <property type="evidence" value="ECO:0007669"/>
    <property type="project" value="GOC"/>
</dbReference>
<dbReference type="GO" id="GO:0006896">
    <property type="term" value="P:Golgi to vacuole transport"/>
    <property type="evidence" value="ECO:0007669"/>
    <property type="project" value="TreeGrafter"/>
</dbReference>
<dbReference type="Proteomes" id="UP000812966">
    <property type="component" value="Unassembled WGS sequence"/>
</dbReference>
<dbReference type="SMART" id="SM00397">
    <property type="entry name" value="t_SNARE"/>
    <property type="match status" value="1"/>
</dbReference>
<dbReference type="GO" id="GO:0031902">
    <property type="term" value="C:late endosome membrane"/>
    <property type="evidence" value="ECO:0007669"/>
    <property type="project" value="TreeGrafter"/>
</dbReference>
<comment type="subcellular location">
    <subcellularLocation>
        <location evidence="1">Membrane</location>
        <topology evidence="1">Single-pass type IV membrane protein</topology>
    </subcellularLocation>
</comment>
<keyword evidence="5" id="KW-0653">Protein transport</keyword>
<name>A0A8K0NKL9_9TREE</name>